<evidence type="ECO:0000259" key="10">
    <source>
        <dbReference type="PROSITE" id="PS50994"/>
    </source>
</evidence>
<evidence type="ECO:0000256" key="8">
    <source>
        <dbReference type="ARBA" id="ARBA00023268"/>
    </source>
</evidence>
<dbReference type="EC" id="2.7.7.49" evidence="1"/>
<dbReference type="InterPro" id="IPR005162">
    <property type="entry name" value="Retrotrans_gag_dom"/>
</dbReference>
<organism evidence="11">
    <name type="scientific">Tanacetum cinerariifolium</name>
    <name type="common">Dalmatian daisy</name>
    <name type="synonym">Chrysanthemum cinerariifolium</name>
    <dbReference type="NCBI Taxonomy" id="118510"/>
    <lineage>
        <taxon>Eukaryota</taxon>
        <taxon>Viridiplantae</taxon>
        <taxon>Streptophyta</taxon>
        <taxon>Embryophyta</taxon>
        <taxon>Tracheophyta</taxon>
        <taxon>Spermatophyta</taxon>
        <taxon>Magnoliopsida</taxon>
        <taxon>eudicotyledons</taxon>
        <taxon>Gunneridae</taxon>
        <taxon>Pentapetalae</taxon>
        <taxon>asterids</taxon>
        <taxon>campanulids</taxon>
        <taxon>Asterales</taxon>
        <taxon>Asteraceae</taxon>
        <taxon>Asteroideae</taxon>
        <taxon>Anthemideae</taxon>
        <taxon>Anthemidinae</taxon>
        <taxon>Tanacetum</taxon>
    </lineage>
</organism>
<comment type="caution">
    <text evidence="11">The sequence shown here is derived from an EMBL/GenBank/DDBJ whole genome shotgun (WGS) entry which is preliminary data.</text>
</comment>
<dbReference type="SUPFAM" id="SSF56672">
    <property type="entry name" value="DNA/RNA polymerases"/>
    <property type="match status" value="1"/>
</dbReference>
<dbReference type="Gene3D" id="3.30.70.270">
    <property type="match status" value="1"/>
</dbReference>
<dbReference type="Pfam" id="PF00078">
    <property type="entry name" value="RVT_1"/>
    <property type="match status" value="1"/>
</dbReference>
<dbReference type="Pfam" id="PF03732">
    <property type="entry name" value="Retrotrans_gag"/>
    <property type="match status" value="1"/>
</dbReference>
<feature type="region of interest" description="Disordered" evidence="9">
    <location>
        <begin position="231"/>
        <end position="268"/>
    </location>
</feature>
<keyword evidence="5" id="KW-0255">Endonuclease</keyword>
<evidence type="ECO:0000256" key="2">
    <source>
        <dbReference type="ARBA" id="ARBA00022679"/>
    </source>
</evidence>
<feature type="domain" description="Integrase catalytic" evidence="10">
    <location>
        <begin position="1422"/>
        <end position="1590"/>
    </location>
</feature>
<dbReference type="CDD" id="cd01647">
    <property type="entry name" value="RT_LTR"/>
    <property type="match status" value="1"/>
</dbReference>
<sequence>SMVRMKGHSGFMDAEVAFLVVLLQKIQCTHIENALWFLSTVLNHQQFSPYPTRSVGRSLKTHLTNENIKVMAALVISISLDVSVESVGSSFPRVILICYISVEVSVALKVGAAAVASPVRVLELDTHSSSEVDPSESSPPLVSVAPIVSPFLCSDDSESDTEIPERHVSPTPYDAMLTRWRSRDIPISRLYRTHPGGPCKTLTARKSVRPLPSHRLELRYTSHHLDHFTFGSASSHSSSDHSSSGHSCLGHSLSRHTPPDTTNANSSTPARFIHSSLVRTPWCSEAYLRWRSASLSTMYPPTTIESLSGDFSFESSARPSRKRCRSPAATVTSSIHATRALVPSRADLLPHRKRFRDSISPEDNVEEDININVLEDIEAYAMAVEVVVDRMLRLRLIQVNGTEVDVGIDVEDEVGFSDRGTMEVGVDMIAGIGILDVMLMFDAVERLEQVKEGLKDIYDHVIEILIQRIKDIEMGQRKLKARSLITGGERDGLLEQVASLERSNARLRGTMMMERARADRRTPNIVEPELRTIIKVAPMVDNRTMEELLQAPTEANPYHGFERENPHTHIKNFKRITLTLKLRDVPNDVIKLMMFPYSLEGSARVWCDKEPPNSILTWEDLVNKFVNQFFPPSKTTHLKNEISRVTQRFEETFGESWERFKETLRACPHHGYTKLAQIDTFYNGLNDNDQDSLNAAAGGNLLSKTTREALENASKTDERIDKLADQISTLVDIFAKKVVTPAPVKAVEESCVTCGGPHAHYKCDATNSNQPSVCMATGIYNQVAHQNRASNYMAPPGFALVQNIKNSGVAYEGPSIPTNPSPKKVVERKNKETTDKEQTNFQGSTAQIQPSVTPISEPDVSKTLPKPNIPYPSRINDQKLYKKATNQMEKFFQIFQDLHFDISFANALLLMPKFSSMIKSFLTNKDKLFELAKIPLNENCSAMLLKKLLEKLGDPGKFLIPCDFPGMDVCHVLADLDVSINLMHLSILKKLSIPELTPTRMTLELADQSITRPKGVAEDVFIKVGKFYFSTDFVVVDFEADPRVPLILGRSFLRTGRALIDIYKEEITLRINDEAMLERIAGDEFYCFLDGFSGYFQILINPLDQEKPTFTCPYGTFAYRRMPFGLCNAPGTFQRYMMAIFHDMIEKTMEVFMDDFLEKCHFMVKEGIVVGHKISKNGLEFDRAKVDVIAKLPHPMTIKGVRSFLGHAGFYRQFIQDFSKIARPMTHLLEKETSFVFSKDFIDAFETIKKKLTEASILVVPDCNLPFELMCDASDSAIGAVLGKQMLAVVYAFEKFRPYLVLSKSIVYTDHSALKCLLNKQDAKPRLIRWVLLLQEFDIIIRDKKGTKNLATDHLSRLENPQKDVFENKDINENFPLETLGKISSGSTPWFADFANFYAGNFIVKGMSCVHGQEAYDILKACYEGPTGGYHGANFTAKKVFDAGFFWPTIYRDAHNLVKSCVDYLSKWVEAKALHTNDARVVVKFLKSLFARFGTPRAIISDRETHFCNEKSAKVMSKYGVTHRLTTAYHPQTSGQVEVLNRGLKRILESTIRENRASWSEKLEDALWAFRTVYKTPIGCTPYKLVYGKSCHLPIELEHKAYWAIKHVNFDLKTVGDHRKLQLNEFNELRDQAYENSLIYKEKTKKLHDSKIKNRIFNVGDQVLLLNSRLKIFSGKLKTHWLRPFTITTVFPYGTIELSQPDGPNFKVNGHHVKQYFGGGIPQFVVPDLQTFPMDK</sequence>
<evidence type="ECO:0000256" key="1">
    <source>
        <dbReference type="ARBA" id="ARBA00012493"/>
    </source>
</evidence>
<dbReference type="InterPro" id="IPR000477">
    <property type="entry name" value="RT_dom"/>
</dbReference>
<dbReference type="Pfam" id="PF17917">
    <property type="entry name" value="RT_RNaseH"/>
    <property type="match status" value="1"/>
</dbReference>
<dbReference type="PANTHER" id="PTHR37984">
    <property type="entry name" value="PROTEIN CBG26694"/>
    <property type="match status" value="1"/>
</dbReference>
<reference evidence="11" key="1">
    <citation type="journal article" date="2019" name="Sci. Rep.">
        <title>Draft genome of Tanacetum cinerariifolium, the natural source of mosquito coil.</title>
        <authorList>
            <person name="Yamashiro T."/>
            <person name="Shiraishi A."/>
            <person name="Satake H."/>
            <person name="Nakayama K."/>
        </authorList>
    </citation>
    <scope>NUCLEOTIDE SEQUENCE</scope>
</reference>
<dbReference type="InterPro" id="IPR001584">
    <property type="entry name" value="Integrase_cat-core"/>
</dbReference>
<feature type="non-terminal residue" evidence="11">
    <location>
        <position position="1"/>
    </location>
</feature>
<dbReference type="Gene3D" id="2.40.70.10">
    <property type="entry name" value="Acid Proteases"/>
    <property type="match status" value="1"/>
</dbReference>
<dbReference type="GO" id="GO:0015074">
    <property type="term" value="P:DNA integration"/>
    <property type="evidence" value="ECO:0007669"/>
    <property type="project" value="InterPro"/>
</dbReference>
<dbReference type="GO" id="GO:0004519">
    <property type="term" value="F:endonuclease activity"/>
    <property type="evidence" value="ECO:0007669"/>
    <property type="project" value="UniProtKB-KW"/>
</dbReference>
<keyword evidence="3" id="KW-0548">Nucleotidyltransferase</keyword>
<keyword evidence="2" id="KW-0808">Transferase</keyword>
<proteinExistence type="predicted"/>
<dbReference type="InterPro" id="IPR043502">
    <property type="entry name" value="DNA/RNA_pol_sf"/>
</dbReference>
<protein>
    <recommendedName>
        <fullName evidence="1">RNA-directed DNA polymerase</fullName>
        <ecNumber evidence="1">2.7.7.49</ecNumber>
    </recommendedName>
</protein>
<dbReference type="FunFam" id="3.30.70.270:FF:000020">
    <property type="entry name" value="Transposon Tf2-6 polyprotein-like Protein"/>
    <property type="match status" value="1"/>
</dbReference>
<accession>A0A699GYY9</accession>
<dbReference type="Gene3D" id="3.10.10.10">
    <property type="entry name" value="HIV Type 1 Reverse Transcriptase, subunit A, domain 1"/>
    <property type="match status" value="1"/>
</dbReference>
<evidence type="ECO:0000256" key="6">
    <source>
        <dbReference type="ARBA" id="ARBA00022801"/>
    </source>
</evidence>
<gene>
    <name evidence="11" type="ORF">Tci_256640</name>
</gene>
<feature type="compositionally biased region" description="Low complexity" evidence="9">
    <location>
        <begin position="231"/>
        <end position="252"/>
    </location>
</feature>
<dbReference type="EMBL" id="BKCJ010076740">
    <property type="protein sequence ID" value="GEW84664.1"/>
    <property type="molecule type" value="Genomic_DNA"/>
</dbReference>
<dbReference type="InterPro" id="IPR050951">
    <property type="entry name" value="Retrovirus_Pol_polyprotein"/>
</dbReference>
<evidence type="ECO:0000256" key="7">
    <source>
        <dbReference type="ARBA" id="ARBA00022918"/>
    </source>
</evidence>
<dbReference type="GO" id="GO:0003676">
    <property type="term" value="F:nucleic acid binding"/>
    <property type="evidence" value="ECO:0007669"/>
    <property type="project" value="InterPro"/>
</dbReference>
<dbReference type="CDD" id="cd00303">
    <property type="entry name" value="retropepsin_like"/>
    <property type="match status" value="1"/>
</dbReference>
<keyword evidence="6" id="KW-0378">Hydrolase</keyword>
<feature type="compositionally biased region" description="Basic and acidic residues" evidence="9">
    <location>
        <begin position="824"/>
        <end position="838"/>
    </location>
</feature>
<dbReference type="InterPro" id="IPR043128">
    <property type="entry name" value="Rev_trsase/Diguanyl_cyclase"/>
</dbReference>
<dbReference type="PANTHER" id="PTHR37984:SF5">
    <property type="entry name" value="PROTEIN NYNRIN-LIKE"/>
    <property type="match status" value="1"/>
</dbReference>
<dbReference type="GO" id="GO:0003964">
    <property type="term" value="F:RNA-directed DNA polymerase activity"/>
    <property type="evidence" value="ECO:0007669"/>
    <property type="project" value="UniProtKB-KW"/>
</dbReference>
<keyword evidence="4" id="KW-0540">Nuclease</keyword>
<dbReference type="PROSITE" id="PS50994">
    <property type="entry name" value="INTEGRASE"/>
    <property type="match status" value="1"/>
</dbReference>
<keyword evidence="8" id="KW-0511">Multifunctional enzyme</keyword>
<feature type="compositionally biased region" description="Polar residues" evidence="9">
    <location>
        <begin position="259"/>
        <end position="268"/>
    </location>
</feature>
<dbReference type="InterPro" id="IPR041577">
    <property type="entry name" value="RT_RNaseH_2"/>
</dbReference>
<dbReference type="InterPro" id="IPR041373">
    <property type="entry name" value="RT_RNaseH"/>
</dbReference>
<evidence type="ECO:0000256" key="5">
    <source>
        <dbReference type="ARBA" id="ARBA00022759"/>
    </source>
</evidence>
<dbReference type="InterPro" id="IPR012337">
    <property type="entry name" value="RNaseH-like_sf"/>
</dbReference>
<dbReference type="Pfam" id="PF00665">
    <property type="entry name" value="rve"/>
    <property type="match status" value="1"/>
</dbReference>
<feature type="region of interest" description="Disordered" evidence="9">
    <location>
        <begin position="812"/>
        <end position="869"/>
    </location>
</feature>
<evidence type="ECO:0000256" key="3">
    <source>
        <dbReference type="ARBA" id="ARBA00022695"/>
    </source>
</evidence>
<dbReference type="Pfam" id="PF17919">
    <property type="entry name" value="RT_RNaseH_2"/>
    <property type="match status" value="1"/>
</dbReference>
<dbReference type="GO" id="GO:0016787">
    <property type="term" value="F:hydrolase activity"/>
    <property type="evidence" value="ECO:0007669"/>
    <property type="project" value="UniProtKB-KW"/>
</dbReference>
<dbReference type="Gene3D" id="3.30.420.10">
    <property type="entry name" value="Ribonuclease H-like superfamily/Ribonuclease H"/>
    <property type="match status" value="1"/>
</dbReference>
<evidence type="ECO:0000313" key="11">
    <source>
        <dbReference type="EMBL" id="GEW84664.1"/>
    </source>
</evidence>
<dbReference type="InterPro" id="IPR021109">
    <property type="entry name" value="Peptidase_aspartic_dom_sf"/>
</dbReference>
<evidence type="ECO:0000256" key="4">
    <source>
        <dbReference type="ARBA" id="ARBA00022722"/>
    </source>
</evidence>
<feature type="compositionally biased region" description="Polar residues" evidence="9">
    <location>
        <begin position="839"/>
        <end position="854"/>
    </location>
</feature>
<name>A0A699GYY9_TANCI</name>
<evidence type="ECO:0000256" key="9">
    <source>
        <dbReference type="SAM" id="MobiDB-lite"/>
    </source>
</evidence>
<dbReference type="SUPFAM" id="SSF53098">
    <property type="entry name" value="Ribonuclease H-like"/>
    <property type="match status" value="1"/>
</dbReference>
<dbReference type="CDD" id="cd09274">
    <property type="entry name" value="RNase_HI_RT_Ty3"/>
    <property type="match status" value="1"/>
</dbReference>
<dbReference type="InterPro" id="IPR036397">
    <property type="entry name" value="RNaseH_sf"/>
</dbReference>
<keyword evidence="7 11" id="KW-0695">RNA-directed DNA polymerase</keyword>